<evidence type="ECO:0000313" key="9">
    <source>
        <dbReference type="Proteomes" id="UP000000598"/>
    </source>
</evidence>
<evidence type="ECO:0000256" key="2">
    <source>
        <dbReference type="ARBA" id="ARBA00022801"/>
    </source>
</evidence>
<keyword evidence="3" id="KW-0456">Lyase</keyword>
<dbReference type="PaxDb" id="284590-Q6CQK2"/>
<name>Q6CQK2_KLULA</name>
<organism evidence="8 9">
    <name type="scientific">Kluyveromyces lactis (strain ATCC 8585 / CBS 2359 / DSM 70799 / NBRC 1267 / NRRL Y-1140 / WM37)</name>
    <name type="common">Yeast</name>
    <name type="synonym">Candida sphaerica</name>
    <dbReference type="NCBI Taxonomy" id="284590"/>
    <lineage>
        <taxon>Eukaryota</taxon>
        <taxon>Fungi</taxon>
        <taxon>Dikarya</taxon>
        <taxon>Ascomycota</taxon>
        <taxon>Saccharomycotina</taxon>
        <taxon>Saccharomycetes</taxon>
        <taxon>Saccharomycetales</taxon>
        <taxon>Saccharomycetaceae</taxon>
        <taxon>Kluyveromyces</taxon>
    </lineage>
</organism>
<dbReference type="Proteomes" id="UP000000598">
    <property type="component" value="Chromosome D"/>
</dbReference>
<protein>
    <recommendedName>
        <fullName evidence="5">U6 snRNA phosphodiesterase 1</fullName>
    </recommendedName>
    <alternativeName>
        <fullName evidence="6">3'-5' RNA exonuclease USB1</fullName>
    </alternativeName>
</protein>
<dbReference type="eggNOG" id="ENOG502T3PY">
    <property type="taxonomic scope" value="Eukaryota"/>
</dbReference>
<dbReference type="STRING" id="284590.Q6CQK2"/>
<keyword evidence="9" id="KW-1185">Reference proteome</keyword>
<gene>
    <name evidence="8" type="ORF">KLLA0_D16478g</name>
</gene>
<dbReference type="HOGENOM" id="CLU_983627_0_0_1"/>
<dbReference type="Gene3D" id="3.90.1140.10">
    <property type="entry name" value="Cyclic phosphodiesterase"/>
    <property type="match status" value="1"/>
</dbReference>
<dbReference type="AlphaFoldDB" id="Q6CQK2"/>
<evidence type="ECO:0000256" key="4">
    <source>
        <dbReference type="ARBA" id="ARBA00023242"/>
    </source>
</evidence>
<dbReference type="GO" id="GO:0034477">
    <property type="term" value="P:U6 snRNA 3'-end processing"/>
    <property type="evidence" value="ECO:0007669"/>
    <property type="project" value="InterPro"/>
</dbReference>
<evidence type="ECO:0000256" key="6">
    <source>
        <dbReference type="ARBA" id="ARBA00030030"/>
    </source>
</evidence>
<proteinExistence type="predicted"/>
<evidence type="ECO:0000256" key="3">
    <source>
        <dbReference type="ARBA" id="ARBA00023239"/>
    </source>
</evidence>
<dbReference type="GO" id="GO:0016829">
    <property type="term" value="F:lyase activity"/>
    <property type="evidence" value="ECO:0007669"/>
    <property type="project" value="UniProtKB-KW"/>
</dbReference>
<keyword evidence="2" id="KW-0378">Hydrolase</keyword>
<evidence type="ECO:0000256" key="5">
    <source>
        <dbReference type="ARBA" id="ARBA00029543"/>
    </source>
</evidence>
<dbReference type="KEGG" id="kla:KLLA0_D16478g"/>
<dbReference type="FunCoup" id="Q6CQK2">
    <property type="interactions" value="42"/>
</dbReference>
<evidence type="ECO:0000313" key="8">
    <source>
        <dbReference type="EMBL" id="CAH00883.1"/>
    </source>
</evidence>
<dbReference type="PANTHER" id="PTHR13522:SF3">
    <property type="entry name" value="U6 SNRNA PHOSPHODIESTERASE 1"/>
    <property type="match status" value="1"/>
</dbReference>
<keyword evidence="1" id="KW-0540">Nuclease</keyword>
<accession>Q6CQK2</accession>
<dbReference type="InterPro" id="IPR027521">
    <property type="entry name" value="Usb1"/>
</dbReference>
<dbReference type="Pfam" id="PF09749">
    <property type="entry name" value="HVSL"/>
    <property type="match status" value="1"/>
</dbReference>
<dbReference type="GO" id="GO:0005634">
    <property type="term" value="C:nucleus"/>
    <property type="evidence" value="ECO:0007669"/>
    <property type="project" value="TreeGrafter"/>
</dbReference>
<dbReference type="PANTHER" id="PTHR13522">
    <property type="entry name" value="U6 SNRNA PHOSPHODIESTERASE 1"/>
    <property type="match status" value="1"/>
</dbReference>
<dbReference type="OMA" id="HEPTERD"/>
<sequence>MSLVSSVYLSDSEGSDIEIDGEPIQNKEEEDRSSLLPNLPDQIIHKFNKPPVLNPLNDRMYKAPMGRNTCYMFLQLRLDSKQNRVLDMILNDVNSVMNMHHMTNFEPLHRGKLGTIKPLHVSLTSSLYFTDGAETATSVAQIKKEITTLKYKSIPISLAGNWRLYDNFDSSLTFLTLNLSKSSVRQLQPILDAIKRNVPPTYHSKVIDPETAHISFGVIPNNKQFKNAEEFEKSSKYLRHILATEALAQLPLLRADLQFRCQEIKAEIGVDVISMPFSKSADRL</sequence>
<dbReference type="EMBL" id="CR382124">
    <property type="protein sequence ID" value="CAH00883.1"/>
    <property type="molecule type" value="Genomic_DNA"/>
</dbReference>
<dbReference type="InParanoid" id="Q6CQK2"/>
<evidence type="ECO:0000256" key="1">
    <source>
        <dbReference type="ARBA" id="ARBA00022722"/>
    </source>
</evidence>
<evidence type="ECO:0000256" key="7">
    <source>
        <dbReference type="SAM" id="MobiDB-lite"/>
    </source>
</evidence>
<reference evidence="8 9" key="1">
    <citation type="journal article" date="2004" name="Nature">
        <title>Genome evolution in yeasts.</title>
        <authorList>
            <consortium name="Genolevures"/>
            <person name="Dujon B."/>
            <person name="Sherman D."/>
            <person name="Fischer G."/>
            <person name="Durrens P."/>
            <person name="Casaregola S."/>
            <person name="Lafontaine I."/>
            <person name="de Montigny J."/>
            <person name="Marck C."/>
            <person name="Neuveglise C."/>
            <person name="Talla E."/>
            <person name="Goffard N."/>
            <person name="Frangeul L."/>
            <person name="Aigle M."/>
            <person name="Anthouard V."/>
            <person name="Babour A."/>
            <person name="Barbe V."/>
            <person name="Barnay S."/>
            <person name="Blanchin S."/>
            <person name="Beckerich J.M."/>
            <person name="Beyne E."/>
            <person name="Bleykasten C."/>
            <person name="Boisrame A."/>
            <person name="Boyer J."/>
            <person name="Cattolico L."/>
            <person name="Confanioleri F."/>
            <person name="de Daruvar A."/>
            <person name="Despons L."/>
            <person name="Fabre E."/>
            <person name="Fairhead C."/>
            <person name="Ferry-Dumazet H."/>
            <person name="Groppi A."/>
            <person name="Hantraye F."/>
            <person name="Hennequin C."/>
            <person name="Jauniaux N."/>
            <person name="Joyet P."/>
            <person name="Kachouri R."/>
            <person name="Kerrest A."/>
            <person name="Koszul R."/>
            <person name="Lemaire M."/>
            <person name="Lesur I."/>
            <person name="Ma L."/>
            <person name="Muller H."/>
            <person name="Nicaud J.M."/>
            <person name="Nikolski M."/>
            <person name="Oztas S."/>
            <person name="Ozier-Kalogeropoulos O."/>
            <person name="Pellenz S."/>
            <person name="Potier S."/>
            <person name="Richard G.F."/>
            <person name="Straub M.L."/>
            <person name="Suleau A."/>
            <person name="Swennene D."/>
            <person name="Tekaia F."/>
            <person name="Wesolowski-Louvel M."/>
            <person name="Westhof E."/>
            <person name="Wirth B."/>
            <person name="Zeniou-Meyer M."/>
            <person name="Zivanovic I."/>
            <person name="Bolotin-Fukuhara M."/>
            <person name="Thierry A."/>
            <person name="Bouchier C."/>
            <person name="Caudron B."/>
            <person name="Scarpelli C."/>
            <person name="Gaillardin C."/>
            <person name="Weissenbach J."/>
            <person name="Wincker P."/>
            <person name="Souciet J.L."/>
        </authorList>
    </citation>
    <scope>NUCLEOTIDE SEQUENCE [LARGE SCALE GENOMIC DNA]</scope>
    <source>
        <strain evidence="9">ATCC 8585 / CBS 2359 / DSM 70799 / NBRC 1267 / NRRL Y-1140 / WM37</strain>
    </source>
</reference>
<feature type="region of interest" description="Disordered" evidence="7">
    <location>
        <begin position="14"/>
        <end position="33"/>
    </location>
</feature>
<dbReference type="GO" id="GO:0000175">
    <property type="term" value="F:3'-5'-RNA exonuclease activity"/>
    <property type="evidence" value="ECO:0007669"/>
    <property type="project" value="TreeGrafter"/>
</dbReference>
<keyword evidence="4" id="KW-0539">Nucleus</keyword>